<evidence type="ECO:0000259" key="2">
    <source>
        <dbReference type="PROSITE" id="PS50004"/>
    </source>
</evidence>
<evidence type="ECO:0000313" key="3">
    <source>
        <dbReference type="EMBL" id="MEQ2273298.1"/>
    </source>
</evidence>
<comment type="caution">
    <text evidence="3">The sequence shown here is derived from an EMBL/GenBank/DDBJ whole genome shotgun (WGS) entry which is preliminary data.</text>
</comment>
<dbReference type="EMBL" id="JAHRIM010071457">
    <property type="protein sequence ID" value="MEQ2273298.1"/>
    <property type="molecule type" value="Genomic_DNA"/>
</dbReference>
<evidence type="ECO:0000256" key="1">
    <source>
        <dbReference type="SAM" id="MobiDB-lite"/>
    </source>
</evidence>
<dbReference type="CDD" id="cd04021">
    <property type="entry name" value="C2_E3_ubiquitin_ligase"/>
    <property type="match status" value="1"/>
</dbReference>
<evidence type="ECO:0000313" key="4">
    <source>
        <dbReference type="Proteomes" id="UP001444071"/>
    </source>
</evidence>
<dbReference type="Gene3D" id="2.60.40.150">
    <property type="entry name" value="C2 domain"/>
    <property type="match status" value="1"/>
</dbReference>
<dbReference type="SMART" id="SM00239">
    <property type="entry name" value="C2"/>
    <property type="match status" value="1"/>
</dbReference>
<sequence length="387" mass="39978">MATASSRAETSHNHRCTSQLHAIVSCAKLKRKKSVFGAAIYVEVTAEGETRRTTKSHSSSSPKWDERLTLTVTPQTQVDFKVWSHHTLKADALLGKATLDLIQALEKHDRKLENVKEVLKLNVEQKGVSVPVGELNVYLDGLTVTEPEDLVPLTNGNAANGSKVQQNGDAIHENGDSSSSSSRAAKSTMNGTDLDQRSGSCSASSGADGQVPSSSFSPALDHVTSMVDEDTTPNSTPVHQPPDSDLYTRMVNGDSSEAVPRQSSASRRETQPSTGENEESTQDAALPNAETSPAVTSQPPPASTPSPASSLAAKPVDSAAASTTSASSTQGATTVTTSSSSFSPAPGETSASGGGGGSSSSSTTTTDGVKPRQQVPNAPASDPLPPG</sequence>
<name>A0ABV0WWV4_9TELE</name>
<feature type="compositionally biased region" description="Polar residues" evidence="1">
    <location>
        <begin position="261"/>
        <end position="275"/>
    </location>
</feature>
<dbReference type="InterPro" id="IPR000008">
    <property type="entry name" value="C2_dom"/>
</dbReference>
<protein>
    <recommendedName>
        <fullName evidence="2">C2 domain-containing protein</fullName>
    </recommendedName>
</protein>
<feature type="region of interest" description="Disordered" evidence="1">
    <location>
        <begin position="153"/>
        <end position="387"/>
    </location>
</feature>
<dbReference type="SUPFAM" id="SSF49562">
    <property type="entry name" value="C2 domain (Calcium/lipid-binding domain, CaLB)"/>
    <property type="match status" value="1"/>
</dbReference>
<feature type="compositionally biased region" description="Polar residues" evidence="1">
    <location>
        <begin position="154"/>
        <end position="168"/>
    </location>
</feature>
<dbReference type="Pfam" id="PF00168">
    <property type="entry name" value="C2"/>
    <property type="match status" value="1"/>
</dbReference>
<dbReference type="PROSITE" id="PS51257">
    <property type="entry name" value="PROKAR_LIPOPROTEIN"/>
    <property type="match status" value="1"/>
</dbReference>
<feature type="compositionally biased region" description="Low complexity" evidence="1">
    <location>
        <begin position="305"/>
        <end position="351"/>
    </location>
</feature>
<dbReference type="Proteomes" id="UP001444071">
    <property type="component" value="Unassembled WGS sequence"/>
</dbReference>
<gene>
    <name evidence="3" type="ORF">XENORESO_002291</name>
</gene>
<dbReference type="InterPro" id="IPR035892">
    <property type="entry name" value="C2_domain_sf"/>
</dbReference>
<feature type="compositionally biased region" description="Polar residues" evidence="1">
    <location>
        <begin position="183"/>
        <end position="193"/>
    </location>
</feature>
<keyword evidence="4" id="KW-1185">Reference proteome</keyword>
<dbReference type="PROSITE" id="PS50004">
    <property type="entry name" value="C2"/>
    <property type="match status" value="1"/>
</dbReference>
<organism evidence="3 4">
    <name type="scientific">Xenotaenia resolanae</name>
    <dbReference type="NCBI Taxonomy" id="208358"/>
    <lineage>
        <taxon>Eukaryota</taxon>
        <taxon>Metazoa</taxon>
        <taxon>Chordata</taxon>
        <taxon>Craniata</taxon>
        <taxon>Vertebrata</taxon>
        <taxon>Euteleostomi</taxon>
        <taxon>Actinopterygii</taxon>
        <taxon>Neopterygii</taxon>
        <taxon>Teleostei</taxon>
        <taxon>Neoteleostei</taxon>
        <taxon>Acanthomorphata</taxon>
        <taxon>Ovalentaria</taxon>
        <taxon>Atherinomorphae</taxon>
        <taxon>Cyprinodontiformes</taxon>
        <taxon>Goodeidae</taxon>
        <taxon>Xenotaenia</taxon>
    </lineage>
</organism>
<accession>A0ABV0WWV4</accession>
<feature type="domain" description="C2" evidence="2">
    <location>
        <begin position="1"/>
        <end position="114"/>
    </location>
</feature>
<proteinExistence type="predicted"/>
<feature type="compositionally biased region" description="Low complexity" evidence="1">
    <location>
        <begin position="198"/>
        <end position="207"/>
    </location>
</feature>
<reference evidence="3 4" key="1">
    <citation type="submission" date="2021-06" db="EMBL/GenBank/DDBJ databases">
        <authorList>
            <person name="Palmer J.M."/>
        </authorList>
    </citation>
    <scope>NUCLEOTIDE SEQUENCE [LARGE SCALE GENOMIC DNA]</scope>
    <source>
        <strain evidence="3 4">XR_2019</strain>
        <tissue evidence="3">Muscle</tissue>
    </source>
</reference>